<dbReference type="AlphaFoldDB" id="A0A9W9G4G8"/>
<keyword evidence="3" id="KW-1185">Reference proteome</keyword>
<dbReference type="CDD" id="cd05120">
    <property type="entry name" value="APH_ChoK_like"/>
    <property type="match status" value="1"/>
</dbReference>
<evidence type="ECO:0000313" key="2">
    <source>
        <dbReference type="EMBL" id="KAJ5111798.1"/>
    </source>
</evidence>
<reference evidence="2" key="2">
    <citation type="journal article" date="2023" name="IMA Fungus">
        <title>Comparative genomic study of the Penicillium genus elucidates a diverse pangenome and 15 lateral gene transfer events.</title>
        <authorList>
            <person name="Petersen C."/>
            <person name="Sorensen T."/>
            <person name="Nielsen M.R."/>
            <person name="Sondergaard T.E."/>
            <person name="Sorensen J.L."/>
            <person name="Fitzpatrick D.A."/>
            <person name="Frisvad J.C."/>
            <person name="Nielsen K.L."/>
        </authorList>
    </citation>
    <scope>NUCLEOTIDE SEQUENCE</scope>
    <source>
        <strain evidence="2">IBT 34128</strain>
    </source>
</reference>
<dbReference type="Proteomes" id="UP001141434">
    <property type="component" value="Unassembled WGS sequence"/>
</dbReference>
<protein>
    <recommendedName>
        <fullName evidence="1">Aminoglycoside phosphotransferase domain-containing protein</fullName>
    </recommendedName>
</protein>
<sequence>MWRNASCQAPRGNKGVAFATMTSISHSSNPEPQLNVQYSVPGFCLPHPETVKEYCLNRSNLIFCQGVTIVKISPEVVVKFGAHIDIIEAKNMVHVAQNTTVPVPKVFAYYTYGPIDRDVDDYGSLYDTYIFMSFVDGETLDTAWDTFDNSIKSQVSQQLASYMLDIRSMENEGYIGSVNRGPVTDHSLSTSFAKGPFNSERDFNMALIDAYQRNAPKRHIRSFLHGMLSQSHQICFAHGDFRPQNIMVKDGNVVAIIDWELSGWYPEYWEFAKALLIWGWQNDWADYLMQILQPYHAEYFMHSFLMEKLLY</sequence>
<dbReference type="InterPro" id="IPR051678">
    <property type="entry name" value="AGP_Transferase"/>
</dbReference>
<dbReference type="SUPFAM" id="SSF56112">
    <property type="entry name" value="Protein kinase-like (PK-like)"/>
    <property type="match status" value="1"/>
</dbReference>
<dbReference type="PANTHER" id="PTHR21310">
    <property type="entry name" value="AMINOGLYCOSIDE PHOSPHOTRANSFERASE-RELATED-RELATED"/>
    <property type="match status" value="1"/>
</dbReference>
<proteinExistence type="predicted"/>
<dbReference type="EMBL" id="JAPMSZ010000002">
    <property type="protein sequence ID" value="KAJ5111798.1"/>
    <property type="molecule type" value="Genomic_DNA"/>
</dbReference>
<organism evidence="2 3">
    <name type="scientific">Penicillium alfredii</name>
    <dbReference type="NCBI Taxonomy" id="1506179"/>
    <lineage>
        <taxon>Eukaryota</taxon>
        <taxon>Fungi</taxon>
        <taxon>Dikarya</taxon>
        <taxon>Ascomycota</taxon>
        <taxon>Pezizomycotina</taxon>
        <taxon>Eurotiomycetes</taxon>
        <taxon>Eurotiomycetidae</taxon>
        <taxon>Eurotiales</taxon>
        <taxon>Aspergillaceae</taxon>
        <taxon>Penicillium</taxon>
    </lineage>
</organism>
<comment type="caution">
    <text evidence="2">The sequence shown here is derived from an EMBL/GenBank/DDBJ whole genome shotgun (WGS) entry which is preliminary data.</text>
</comment>
<dbReference type="OrthoDB" id="2906425at2759"/>
<dbReference type="Pfam" id="PF01636">
    <property type="entry name" value="APH"/>
    <property type="match status" value="1"/>
</dbReference>
<dbReference type="InterPro" id="IPR011009">
    <property type="entry name" value="Kinase-like_dom_sf"/>
</dbReference>
<gene>
    <name evidence="2" type="ORF">NUU61_001428</name>
</gene>
<dbReference type="RefSeq" id="XP_056515277.1">
    <property type="nucleotide sequence ID" value="XM_056652010.1"/>
</dbReference>
<dbReference type="InterPro" id="IPR002575">
    <property type="entry name" value="Aminoglycoside_PTrfase"/>
</dbReference>
<accession>A0A9W9G4G8</accession>
<evidence type="ECO:0000313" key="3">
    <source>
        <dbReference type="Proteomes" id="UP001141434"/>
    </source>
</evidence>
<reference evidence="2" key="1">
    <citation type="submission" date="2022-11" db="EMBL/GenBank/DDBJ databases">
        <authorList>
            <person name="Petersen C."/>
        </authorList>
    </citation>
    <scope>NUCLEOTIDE SEQUENCE</scope>
    <source>
        <strain evidence="2">IBT 34128</strain>
    </source>
</reference>
<name>A0A9W9G4G8_9EURO</name>
<dbReference type="GeneID" id="81391178"/>
<dbReference type="Gene3D" id="3.90.1200.10">
    <property type="match status" value="1"/>
</dbReference>
<dbReference type="PANTHER" id="PTHR21310:SF54">
    <property type="entry name" value="AMINOGLYCOSIDE PHOSPHOTRANSFERASE DOMAIN-CONTAINING PROTEIN"/>
    <property type="match status" value="1"/>
</dbReference>
<evidence type="ECO:0000259" key="1">
    <source>
        <dbReference type="Pfam" id="PF01636"/>
    </source>
</evidence>
<feature type="domain" description="Aminoglycoside phosphotransferase" evidence="1">
    <location>
        <begin position="88"/>
        <end position="292"/>
    </location>
</feature>